<evidence type="ECO:0000256" key="1">
    <source>
        <dbReference type="SAM" id="MobiDB-lite"/>
    </source>
</evidence>
<dbReference type="EMBL" id="OU893351">
    <property type="protein sequence ID" value="CAH0756821.1"/>
    <property type="molecule type" value="Genomic_DNA"/>
</dbReference>
<reference evidence="2" key="2">
    <citation type="submission" date="2022-10" db="EMBL/GenBank/DDBJ databases">
        <authorList>
            <consortium name="ENA_rothamsted_submissions"/>
            <consortium name="culmorum"/>
            <person name="King R."/>
        </authorList>
    </citation>
    <scope>NUCLEOTIDE SEQUENCE</scope>
</reference>
<dbReference type="Proteomes" id="UP001153714">
    <property type="component" value="Chromosome 20"/>
</dbReference>
<gene>
    <name evidence="2" type="ORF">DIATSA_LOCUS7418</name>
</gene>
<reference evidence="2" key="1">
    <citation type="submission" date="2021-12" db="EMBL/GenBank/DDBJ databases">
        <authorList>
            <person name="King R."/>
        </authorList>
    </citation>
    <scope>NUCLEOTIDE SEQUENCE</scope>
</reference>
<feature type="compositionally biased region" description="Basic and acidic residues" evidence="1">
    <location>
        <begin position="52"/>
        <end position="67"/>
    </location>
</feature>
<evidence type="ECO:0000313" key="2">
    <source>
        <dbReference type="EMBL" id="CAH0756821.1"/>
    </source>
</evidence>
<feature type="compositionally biased region" description="Polar residues" evidence="1">
    <location>
        <begin position="160"/>
        <end position="176"/>
    </location>
</feature>
<sequence length="185" mass="21086">MHDELNKKRSTTKITAVSEHPVATLKQATHKRHNTGIKMDSVTRKNSKSRYHTRDTRGRAGRRDNSRITKSKSKQTRGRRSSCKTYKIMKIKANIGCQCSTYYIAKDKKNGTDNIVLPPGIVDKMAVDENSFRCYHLNQNLADVNRPRTYNDMSSKESKQNNPDTEGSVSTYNSYASLEHEPMIS</sequence>
<evidence type="ECO:0000313" key="3">
    <source>
        <dbReference type="Proteomes" id="UP001153714"/>
    </source>
</evidence>
<organism evidence="2 3">
    <name type="scientific">Diatraea saccharalis</name>
    <name type="common">sugarcane borer</name>
    <dbReference type="NCBI Taxonomy" id="40085"/>
    <lineage>
        <taxon>Eukaryota</taxon>
        <taxon>Metazoa</taxon>
        <taxon>Ecdysozoa</taxon>
        <taxon>Arthropoda</taxon>
        <taxon>Hexapoda</taxon>
        <taxon>Insecta</taxon>
        <taxon>Pterygota</taxon>
        <taxon>Neoptera</taxon>
        <taxon>Endopterygota</taxon>
        <taxon>Lepidoptera</taxon>
        <taxon>Glossata</taxon>
        <taxon>Ditrysia</taxon>
        <taxon>Pyraloidea</taxon>
        <taxon>Crambidae</taxon>
        <taxon>Crambinae</taxon>
        <taxon>Diatraea</taxon>
    </lineage>
</organism>
<keyword evidence="3" id="KW-1185">Reference proteome</keyword>
<name>A0A9P0C7R9_9NEOP</name>
<dbReference type="OrthoDB" id="7451270at2759"/>
<proteinExistence type="predicted"/>
<dbReference type="AlphaFoldDB" id="A0A9P0C7R9"/>
<feature type="region of interest" description="Disordered" evidence="1">
    <location>
        <begin position="146"/>
        <end position="185"/>
    </location>
</feature>
<feature type="compositionally biased region" description="Basic residues" evidence="1">
    <location>
        <begin position="69"/>
        <end position="82"/>
    </location>
</feature>
<feature type="region of interest" description="Disordered" evidence="1">
    <location>
        <begin position="1"/>
        <end position="82"/>
    </location>
</feature>
<protein>
    <submittedName>
        <fullName evidence="2">Uncharacterized protein</fullName>
    </submittedName>
</protein>
<accession>A0A9P0C7R9</accession>